<dbReference type="AlphaFoldDB" id="J7RPP1"/>
<evidence type="ECO:0000313" key="7">
    <source>
        <dbReference type="Proteomes" id="UP000006310"/>
    </source>
</evidence>
<dbReference type="InterPro" id="IPR024263">
    <property type="entry name" value="Stn1_C_fungi"/>
</dbReference>
<keyword evidence="2" id="KW-0158">Chromosome</keyword>
<dbReference type="STRING" id="1071383.J7RPP1"/>
<keyword evidence="7" id="KW-1185">Reference proteome</keyword>
<dbReference type="Proteomes" id="UP000006310">
    <property type="component" value="Chromosome 8"/>
</dbReference>
<evidence type="ECO:0000256" key="3">
    <source>
        <dbReference type="ARBA" id="ARBA00022895"/>
    </source>
</evidence>
<reference evidence="7" key="2">
    <citation type="submission" date="2012-08" db="EMBL/GenBank/DDBJ databases">
        <title>Genome sequence of Kazachstania naganishii.</title>
        <authorList>
            <person name="Gordon J.L."/>
            <person name="Armisen D."/>
            <person name="Proux-Wera E."/>
            <person name="OhEigeartaigh S.S."/>
            <person name="Byrne K.P."/>
            <person name="Wolfe K.H."/>
        </authorList>
    </citation>
    <scope>NUCLEOTIDE SEQUENCE [LARGE SCALE GENOMIC DNA]</scope>
    <source>
        <strain evidence="7">ATCC MYA-139 / BCRC 22969 / CBS 8797 / CCRC 22969 / KCTC 17520 / NBRC 10181 / NCYC 3082</strain>
    </source>
</reference>
<evidence type="ECO:0008006" key="8">
    <source>
        <dbReference type="Google" id="ProtNLM"/>
    </source>
</evidence>
<gene>
    <name evidence="6" type="primary">KNAG0H02880</name>
    <name evidence="6" type="ordered locus">KNAG_0H02880</name>
</gene>
<dbReference type="OrthoDB" id="77828at2759"/>
<accession>J7RPP1</accession>
<feature type="domain" description="Stn1 C-terminal fungi" evidence="5">
    <location>
        <begin position="269"/>
        <end position="437"/>
    </location>
</feature>
<proteinExistence type="predicted"/>
<dbReference type="GeneID" id="34527435"/>
<evidence type="ECO:0000259" key="4">
    <source>
        <dbReference type="Pfam" id="PF10451"/>
    </source>
</evidence>
<organism evidence="6 7">
    <name type="scientific">Huiozyma naganishii (strain ATCC MYA-139 / BCRC 22969 / CBS 8797 / KCTC 17520 / NBRC 10181 / NCYC 3082 / Yp74L-3)</name>
    <name type="common">Yeast</name>
    <name type="synonym">Kazachstania naganishii</name>
    <dbReference type="NCBI Taxonomy" id="1071383"/>
    <lineage>
        <taxon>Eukaryota</taxon>
        <taxon>Fungi</taxon>
        <taxon>Dikarya</taxon>
        <taxon>Ascomycota</taxon>
        <taxon>Saccharomycotina</taxon>
        <taxon>Saccharomycetes</taxon>
        <taxon>Saccharomycetales</taxon>
        <taxon>Saccharomycetaceae</taxon>
        <taxon>Huiozyma</taxon>
    </lineage>
</organism>
<reference evidence="6 7" key="1">
    <citation type="journal article" date="2011" name="Proc. Natl. Acad. Sci. U.S.A.">
        <title>Evolutionary erosion of yeast sex chromosomes by mating-type switching accidents.</title>
        <authorList>
            <person name="Gordon J.L."/>
            <person name="Armisen D."/>
            <person name="Proux-Wera E."/>
            <person name="Oheigeartaigh S.S."/>
            <person name="Byrne K.P."/>
            <person name="Wolfe K.H."/>
        </authorList>
    </citation>
    <scope>NUCLEOTIDE SEQUENCE [LARGE SCALE GENOMIC DNA]</scope>
    <source>
        <strain evidence="7">ATCC MYA-139 / BCRC 22969 / CBS 8797 / CCRC 22969 / KCTC 17520 / NBRC 10181 / NCYC 3082</strain>
    </source>
</reference>
<sequence>MDADHSHIVYYDTGSATCYYIPQLFKWCPLLLRTTNAEPLRLLLNELVDLWGRSLNVCKNWYAGVVDYQLFCGNNPLGKVVVSGLITSVRTTGNMSGQYGAHIWRIDDFSVEFSKQPLPFSFVCDNRIIRSRVLRGVPLRNVEVVVNRVDFDRMELYVTDILHYNYTLVEQIQLWEGAVRDFNSNKDTKWVYEPGGSQQTTTTTSVHPFNFIEALQDNAERNNLEIISPYLDPQVESSSSDIEDFSLEQEEIARVPVPVISKRKLRAFFVHTLAQTSTTNIPTVGLFEMESLRRTLMFYSNNKLQNQTLKRCKLEYYSQDQLISMIFINELNHLQALHLIRIEDHNNQIMAKPLQNLYHYARGKIRLWIKLRTGVGIVNNVQIIDRLTLDREISSNVIALVFKLVMDDTVSTLSQNFIRSWFIETKNDNTSWVHISYT</sequence>
<evidence type="ECO:0000313" key="6">
    <source>
        <dbReference type="EMBL" id="CCK71703.1"/>
    </source>
</evidence>
<dbReference type="GO" id="GO:1990879">
    <property type="term" value="C:CST complex"/>
    <property type="evidence" value="ECO:0007669"/>
    <property type="project" value="InterPro"/>
</dbReference>
<dbReference type="EMBL" id="HE978321">
    <property type="protein sequence ID" value="CCK71703.1"/>
    <property type="molecule type" value="Genomic_DNA"/>
</dbReference>
<feature type="domain" description="CST complex subunit Stn1 N-terminal" evidence="4">
    <location>
        <begin position="20"/>
        <end position="230"/>
    </location>
</feature>
<evidence type="ECO:0000256" key="2">
    <source>
        <dbReference type="ARBA" id="ARBA00022454"/>
    </source>
</evidence>
<dbReference type="Pfam" id="PF10451">
    <property type="entry name" value="Stn1"/>
    <property type="match status" value="1"/>
</dbReference>
<protein>
    <recommendedName>
        <fullName evidence="8">CST complex subunit Stn1 N-terminal domain-containing protein</fullName>
    </recommendedName>
</protein>
<dbReference type="InterPro" id="IPR018856">
    <property type="entry name" value="Stn1_N"/>
</dbReference>
<dbReference type="RefSeq" id="XP_022465948.1">
    <property type="nucleotide sequence ID" value="XM_022609565.1"/>
</dbReference>
<dbReference type="Pfam" id="PF12659">
    <property type="entry name" value="Stn1_C"/>
    <property type="match status" value="1"/>
</dbReference>
<dbReference type="KEGG" id="kng:KNAG_0H02880"/>
<dbReference type="HOGENOM" id="CLU_625641_0_0_1"/>
<evidence type="ECO:0000259" key="5">
    <source>
        <dbReference type="Pfam" id="PF12659"/>
    </source>
</evidence>
<dbReference type="InterPro" id="IPR038240">
    <property type="entry name" value="Stn1_C_sf"/>
</dbReference>
<keyword evidence="3" id="KW-0779">Telomere</keyword>
<evidence type="ECO:0000256" key="1">
    <source>
        <dbReference type="ARBA" id="ARBA00004574"/>
    </source>
</evidence>
<dbReference type="GO" id="GO:0016233">
    <property type="term" value="P:telomere capping"/>
    <property type="evidence" value="ECO:0007669"/>
    <property type="project" value="InterPro"/>
</dbReference>
<comment type="subcellular location">
    <subcellularLocation>
        <location evidence="1">Chromosome</location>
        <location evidence="1">Telomere</location>
    </subcellularLocation>
</comment>
<dbReference type="Gene3D" id="3.30.1370.230">
    <property type="entry name" value="Stn1, C-terminal wHTH domain"/>
    <property type="match status" value="1"/>
</dbReference>
<name>J7RPP1_HUIN7</name>